<feature type="chain" id="PRO_5046187206" evidence="3">
    <location>
        <begin position="29"/>
        <end position="700"/>
    </location>
</feature>
<dbReference type="PANTHER" id="PTHR37423">
    <property type="entry name" value="SOLUBLE LYTIC MUREIN TRANSGLYCOSYLASE-RELATED"/>
    <property type="match status" value="1"/>
</dbReference>
<proteinExistence type="inferred from homology"/>
<protein>
    <submittedName>
        <fullName evidence="6">Transglycosylase SLT domain-containing protein</fullName>
    </submittedName>
</protein>
<comment type="caution">
    <text evidence="6">The sequence shown here is derived from an EMBL/GenBank/DDBJ whole genome shotgun (WGS) entry which is preliminary data.</text>
</comment>
<dbReference type="Pfam" id="PF01464">
    <property type="entry name" value="SLT"/>
    <property type="match status" value="1"/>
</dbReference>
<dbReference type="InterPro" id="IPR023346">
    <property type="entry name" value="Lysozyme-like_dom_sf"/>
</dbReference>
<dbReference type="Gene3D" id="1.10.1240.20">
    <property type="entry name" value="Lytic transglycosylase, superhelical linker domain"/>
    <property type="match status" value="1"/>
</dbReference>
<dbReference type="InterPro" id="IPR037061">
    <property type="entry name" value="Lytic_TGlycoase_superhlx_L_sf"/>
</dbReference>
<reference evidence="6 7" key="1">
    <citation type="submission" date="2020-09" db="EMBL/GenBank/DDBJ databases">
        <title>Dyella sp. 7MK23 isolated from forest soil.</title>
        <authorList>
            <person name="Fu J."/>
        </authorList>
    </citation>
    <scope>NUCLEOTIDE SEQUENCE [LARGE SCALE GENOMIC DNA]</scope>
    <source>
        <strain evidence="6 7">7MK23</strain>
    </source>
</reference>
<comment type="similarity">
    <text evidence="1">Belongs to the transglycosylase Slt family.</text>
</comment>
<dbReference type="InterPro" id="IPR008939">
    <property type="entry name" value="Lytic_TGlycosylase_superhlx_U"/>
</dbReference>
<dbReference type="Proteomes" id="UP000651010">
    <property type="component" value="Unassembled WGS sequence"/>
</dbReference>
<dbReference type="CDD" id="cd13401">
    <property type="entry name" value="Slt70-like"/>
    <property type="match status" value="1"/>
</dbReference>
<evidence type="ECO:0000313" key="7">
    <source>
        <dbReference type="Proteomes" id="UP000651010"/>
    </source>
</evidence>
<dbReference type="Gene3D" id="1.25.20.10">
    <property type="entry name" value="Bacterial muramidases"/>
    <property type="match status" value="1"/>
</dbReference>
<dbReference type="InterPro" id="IPR012289">
    <property type="entry name" value="Lytic_TGlycosylase_superhlx_L"/>
</dbReference>
<dbReference type="RefSeq" id="WP_192554190.1">
    <property type="nucleotide sequence ID" value="NZ_JACZZA010000001.1"/>
</dbReference>
<evidence type="ECO:0000259" key="5">
    <source>
        <dbReference type="Pfam" id="PF14718"/>
    </source>
</evidence>
<dbReference type="Gene3D" id="1.10.530.10">
    <property type="match status" value="1"/>
</dbReference>
<dbReference type="SUPFAM" id="SSF53955">
    <property type="entry name" value="Lysozyme-like"/>
    <property type="match status" value="1"/>
</dbReference>
<evidence type="ECO:0000256" key="2">
    <source>
        <dbReference type="ARBA" id="ARBA00022729"/>
    </source>
</evidence>
<dbReference type="InterPro" id="IPR008258">
    <property type="entry name" value="Transglycosylase_SLT_dom_1"/>
</dbReference>
<dbReference type="EMBL" id="JACZZA010000001">
    <property type="protein sequence ID" value="MBE1159361.1"/>
    <property type="molecule type" value="Genomic_DNA"/>
</dbReference>
<dbReference type="SUPFAM" id="SSF48435">
    <property type="entry name" value="Bacterial muramidases"/>
    <property type="match status" value="1"/>
</dbReference>
<sequence length="700" mass="75733">MAPHAVTRLGRRLLTVFAGWMLVGAATAQTAADTAALESQRAAFKQAYAAASQGGDSWRALATGLHDYPIYPYLQAAALEHDIQLIDRPTVEAYLRQYPDLIPSDDLRRHFLQELARRQDWDNFQAMYQPGLGDTLTCDALQAKLAGSAPLDFNKDLATLWTEPTLPSACDPVLQAAHDQGLLTQERLWARIDIAADAGKGSSISALLKWLSPDDAQVAQRLAQALNDPASAAAAAPSWPNTTRSRQAATLALVRLARRQSIAADAAWQKLQGQFAFTPTQRDSILNALALFHATDYDSDALARLINLPPSAQTDISREWRVRVALAEQNWTAVMAALDALSPTQQQNDEWLYFRARALSELGRSSEAQTAYAAAAQQSSYFGYLAADHQGSPYALCVRQPAVDQQGEQAVLAIPGMQRALELFAVGLLKQARREWTQALANADPATLRQAVNIAYARGWYDRAIFTFNNGPALSFYTLRFPLVPQDGMVAQAEQAGIDPAWAYGILRQESAWVSDAQSGANARGLMQLVPATAADVARRNGLPWSGGDSLYDPAVNIQLGTRYLAQMAGRFNGAPWLASAAYNAGAARVGQWLDARSSLPPDLFVASMPFKETREYVARVMYYSAIYDWRLHGSAAPISTRMTPIGQPYSRPDANIARKDMTCPAPPPAAASSVPAVAASVPARAAASSSTKAAAEPAH</sequence>
<accession>A0ABR9G5N8</accession>
<keyword evidence="2 3" id="KW-0732">Signal</keyword>
<name>A0ABR9G5N8_9GAMM</name>
<gene>
    <name evidence="6" type="ORF">IGX34_03115</name>
</gene>
<evidence type="ECO:0000256" key="1">
    <source>
        <dbReference type="ARBA" id="ARBA00007734"/>
    </source>
</evidence>
<dbReference type="PANTHER" id="PTHR37423:SF5">
    <property type="entry name" value="SOLUBLE LYTIC MUREIN TRANSGLYCOSYLASE"/>
    <property type="match status" value="1"/>
</dbReference>
<keyword evidence="7" id="KW-1185">Reference proteome</keyword>
<dbReference type="Pfam" id="PF14718">
    <property type="entry name" value="SLT_L"/>
    <property type="match status" value="1"/>
</dbReference>
<feature type="domain" description="Transglycosylase SLT" evidence="4">
    <location>
        <begin position="492"/>
        <end position="600"/>
    </location>
</feature>
<evidence type="ECO:0000313" key="6">
    <source>
        <dbReference type="EMBL" id="MBE1159361.1"/>
    </source>
</evidence>
<evidence type="ECO:0000256" key="3">
    <source>
        <dbReference type="SAM" id="SignalP"/>
    </source>
</evidence>
<evidence type="ECO:0000259" key="4">
    <source>
        <dbReference type="Pfam" id="PF01464"/>
    </source>
</evidence>
<feature type="signal peptide" evidence="3">
    <location>
        <begin position="1"/>
        <end position="28"/>
    </location>
</feature>
<feature type="domain" description="Lytic transglycosylase superhelical linker" evidence="5">
    <location>
        <begin position="413"/>
        <end position="471"/>
    </location>
</feature>
<organism evidence="6 7">
    <name type="scientific">Dyella acidiphila</name>
    <dbReference type="NCBI Taxonomy" id="2775866"/>
    <lineage>
        <taxon>Bacteria</taxon>
        <taxon>Pseudomonadati</taxon>
        <taxon>Pseudomonadota</taxon>
        <taxon>Gammaproteobacteria</taxon>
        <taxon>Lysobacterales</taxon>
        <taxon>Rhodanobacteraceae</taxon>
        <taxon>Dyella</taxon>
    </lineage>
</organism>